<keyword evidence="1" id="KW-1133">Transmembrane helix</keyword>
<name>A0AAW7I1D1_9GAMM</name>
<accession>A0AAW7I1D1</accession>
<reference evidence="2" key="1">
    <citation type="submission" date="2023-08" db="EMBL/GenBank/DDBJ databases">
        <title>WGS of Aeromonas isolates.</title>
        <authorList>
            <person name="Lee H."/>
        </authorList>
    </citation>
    <scope>NUCLEOTIDE SEQUENCE</scope>
    <source>
        <strain evidence="2">SL22</strain>
    </source>
</reference>
<keyword evidence="1" id="KW-0472">Membrane</keyword>
<proteinExistence type="predicted"/>
<feature type="transmembrane region" description="Helical" evidence="1">
    <location>
        <begin position="7"/>
        <end position="25"/>
    </location>
</feature>
<protein>
    <submittedName>
        <fullName evidence="2">Uncharacterized protein</fullName>
    </submittedName>
</protein>
<evidence type="ECO:0000313" key="2">
    <source>
        <dbReference type="EMBL" id="MDM5142036.1"/>
    </source>
</evidence>
<evidence type="ECO:0000256" key="1">
    <source>
        <dbReference type="SAM" id="Phobius"/>
    </source>
</evidence>
<comment type="caution">
    <text evidence="2">The sequence shown here is derived from an EMBL/GenBank/DDBJ whole genome shotgun (WGS) entry which is preliminary data.</text>
</comment>
<organism evidence="2 3">
    <name type="scientific">Aeromonas bestiarum</name>
    <dbReference type="NCBI Taxonomy" id="105751"/>
    <lineage>
        <taxon>Bacteria</taxon>
        <taxon>Pseudomonadati</taxon>
        <taxon>Pseudomonadota</taxon>
        <taxon>Gammaproteobacteria</taxon>
        <taxon>Aeromonadales</taxon>
        <taxon>Aeromonadaceae</taxon>
        <taxon>Aeromonas</taxon>
    </lineage>
</organism>
<dbReference type="EMBL" id="JAOPLV010000012">
    <property type="protein sequence ID" value="MDM5142036.1"/>
    <property type="molecule type" value="Genomic_DNA"/>
</dbReference>
<dbReference type="AlphaFoldDB" id="A0AAW7I1D1"/>
<sequence length="79" mass="9242">MSVYAGLIAKGLGVLVLVILGVWGLEKKKRADWSKTWWRWQVLLVVMAVLFMVWKYHAATTQHKAEIEWKMNRLMIEQG</sequence>
<keyword evidence="1" id="KW-0812">Transmembrane</keyword>
<evidence type="ECO:0000313" key="3">
    <source>
        <dbReference type="Proteomes" id="UP001168216"/>
    </source>
</evidence>
<dbReference type="Proteomes" id="UP001168216">
    <property type="component" value="Unassembled WGS sequence"/>
</dbReference>
<feature type="transmembrane region" description="Helical" evidence="1">
    <location>
        <begin position="37"/>
        <end position="54"/>
    </location>
</feature>
<dbReference type="RefSeq" id="WP_234591947.1">
    <property type="nucleotide sequence ID" value="NZ_JAOPLV010000012.1"/>
</dbReference>
<gene>
    <name evidence="2" type="ORF">OB959_19915</name>
</gene>